<evidence type="ECO:0000256" key="4">
    <source>
        <dbReference type="ARBA" id="ARBA00022989"/>
    </source>
</evidence>
<organism evidence="8 9">
    <name type="scientific">Clostridium kluyveri</name>
    <dbReference type="NCBI Taxonomy" id="1534"/>
    <lineage>
        <taxon>Bacteria</taxon>
        <taxon>Bacillati</taxon>
        <taxon>Bacillota</taxon>
        <taxon>Clostridia</taxon>
        <taxon>Eubacteriales</taxon>
        <taxon>Clostridiaceae</taxon>
        <taxon>Clostridium</taxon>
    </lineage>
</organism>
<evidence type="ECO:0000313" key="9">
    <source>
        <dbReference type="Proteomes" id="UP000184604"/>
    </source>
</evidence>
<keyword evidence="5 6" id="KW-0472">Membrane</keyword>
<feature type="transmembrane region" description="Helical" evidence="6">
    <location>
        <begin position="124"/>
        <end position="143"/>
    </location>
</feature>
<dbReference type="EMBL" id="CP018335">
    <property type="protein sequence ID" value="APM40236.1"/>
    <property type="molecule type" value="Genomic_DNA"/>
</dbReference>
<sequence length="311" mass="33465">MKKGYLFILLTAIFYSTQEISGKMLAQKGAMDPFQVMMIVFLIGAVILLPMAVKDIKAKKLKLNGNDLGYLALCGILAVSISMSMLQFAVTYTKASTAAVLFCTNAVFTIPFAYFILKEKIKGITIVSIIVSLIGVVIIFNPAKVMEGIGGSKDLIGICFALVAAVVWSLYTVISKKRIEVYGGYVFNCISFFFGVIALLLLLIVTGRPIFSGITLNNILVLLYMGIFIKAVGYICYLGAIKETSAVTASTVFLIKPALATILAILILGESIEVNVVIGIVFIIIGSIINYSSNKKANDLKKVANTSSAES</sequence>
<dbReference type="PANTHER" id="PTHR32322">
    <property type="entry name" value="INNER MEMBRANE TRANSPORTER"/>
    <property type="match status" value="1"/>
</dbReference>
<protein>
    <submittedName>
        <fullName evidence="8">EamA family transporter</fullName>
    </submittedName>
</protein>
<feature type="transmembrane region" description="Helical" evidence="6">
    <location>
        <begin position="185"/>
        <end position="207"/>
    </location>
</feature>
<feature type="transmembrane region" description="Helical" evidence="6">
    <location>
        <begin position="274"/>
        <end position="292"/>
    </location>
</feature>
<keyword evidence="3 6" id="KW-0812">Transmembrane</keyword>
<dbReference type="PANTHER" id="PTHR32322:SF2">
    <property type="entry name" value="EAMA DOMAIN-CONTAINING PROTEIN"/>
    <property type="match status" value="1"/>
</dbReference>
<evidence type="ECO:0000256" key="5">
    <source>
        <dbReference type="ARBA" id="ARBA00023136"/>
    </source>
</evidence>
<feature type="transmembrane region" description="Helical" evidence="6">
    <location>
        <begin position="68"/>
        <end position="90"/>
    </location>
</feature>
<dbReference type="Pfam" id="PF00892">
    <property type="entry name" value="EamA"/>
    <property type="match status" value="2"/>
</dbReference>
<accession>A0A1L5FB47</accession>
<evidence type="ECO:0000259" key="7">
    <source>
        <dbReference type="Pfam" id="PF00892"/>
    </source>
</evidence>
<gene>
    <name evidence="8" type="ORF">BS101_16570</name>
</gene>
<evidence type="ECO:0000256" key="2">
    <source>
        <dbReference type="ARBA" id="ARBA00007362"/>
    </source>
</evidence>
<evidence type="ECO:0000313" key="8">
    <source>
        <dbReference type="EMBL" id="APM40236.1"/>
    </source>
</evidence>
<dbReference type="SUPFAM" id="SSF103481">
    <property type="entry name" value="Multidrug resistance efflux transporter EmrE"/>
    <property type="match status" value="2"/>
</dbReference>
<feature type="transmembrane region" description="Helical" evidence="6">
    <location>
        <begin position="96"/>
        <end position="117"/>
    </location>
</feature>
<proteinExistence type="inferred from homology"/>
<feature type="transmembrane region" description="Helical" evidence="6">
    <location>
        <begin position="219"/>
        <end position="240"/>
    </location>
</feature>
<evidence type="ECO:0000256" key="6">
    <source>
        <dbReference type="SAM" id="Phobius"/>
    </source>
</evidence>
<dbReference type="Proteomes" id="UP000184604">
    <property type="component" value="Chromosome"/>
</dbReference>
<keyword evidence="4 6" id="KW-1133">Transmembrane helix</keyword>
<dbReference type="GO" id="GO:0016020">
    <property type="term" value="C:membrane"/>
    <property type="evidence" value="ECO:0007669"/>
    <property type="project" value="UniProtKB-SubCell"/>
</dbReference>
<feature type="domain" description="EamA" evidence="7">
    <location>
        <begin position="156"/>
        <end position="290"/>
    </location>
</feature>
<comment type="similarity">
    <text evidence="2">Belongs to the EamA transporter family.</text>
</comment>
<evidence type="ECO:0000256" key="3">
    <source>
        <dbReference type="ARBA" id="ARBA00022692"/>
    </source>
</evidence>
<feature type="transmembrane region" description="Helical" evidence="6">
    <location>
        <begin position="155"/>
        <end position="173"/>
    </location>
</feature>
<dbReference type="RefSeq" id="WP_073539835.1">
    <property type="nucleotide sequence ID" value="NZ_CP018335.1"/>
</dbReference>
<dbReference type="InterPro" id="IPR000620">
    <property type="entry name" value="EamA_dom"/>
</dbReference>
<evidence type="ECO:0000256" key="1">
    <source>
        <dbReference type="ARBA" id="ARBA00004141"/>
    </source>
</evidence>
<feature type="transmembrane region" description="Helical" evidence="6">
    <location>
        <begin position="36"/>
        <end position="56"/>
    </location>
</feature>
<dbReference type="InterPro" id="IPR037185">
    <property type="entry name" value="EmrE-like"/>
</dbReference>
<comment type="subcellular location">
    <subcellularLocation>
        <location evidence="1">Membrane</location>
        <topology evidence="1">Multi-pass membrane protein</topology>
    </subcellularLocation>
</comment>
<reference evidence="8 9" key="1">
    <citation type="submission" date="2016-12" db="EMBL/GenBank/DDBJ databases">
        <title>Complete genome sequence of Clostridium kluyveri JZZ isolated from the pit mud of a Chinese flavor liquor-making factory.</title>
        <authorList>
            <person name="Wang Y."/>
        </authorList>
    </citation>
    <scope>NUCLEOTIDE SEQUENCE [LARGE SCALE GENOMIC DNA]</scope>
    <source>
        <strain evidence="8 9">JZZ</strain>
    </source>
</reference>
<name>A0A1L5FB47_CLOKL</name>
<dbReference type="OrthoDB" id="9813604at2"/>
<dbReference type="InterPro" id="IPR050638">
    <property type="entry name" value="AA-Vitamin_Transporters"/>
</dbReference>
<feature type="transmembrane region" description="Helical" evidence="6">
    <location>
        <begin position="247"/>
        <end position="268"/>
    </location>
</feature>
<dbReference type="AlphaFoldDB" id="A0A1L5FB47"/>
<feature type="domain" description="EamA" evidence="7">
    <location>
        <begin position="3"/>
        <end position="140"/>
    </location>
</feature>